<dbReference type="RefSeq" id="YP_009701469.1">
    <property type="nucleotide sequence ID" value="NC_044938.1"/>
</dbReference>
<dbReference type="Proteomes" id="UP000232922">
    <property type="component" value="Genome"/>
</dbReference>
<evidence type="ECO:0000313" key="3">
    <source>
        <dbReference type="Proteomes" id="UP000232922"/>
    </source>
</evidence>
<organism evidence="2 3">
    <name type="scientific">Heliothis virescens ascovirus 3f</name>
    <dbReference type="NCBI Taxonomy" id="328614"/>
    <lineage>
        <taxon>Viruses</taxon>
        <taxon>Varidnaviria</taxon>
        <taxon>Bamfordvirae</taxon>
        <taxon>Nucleocytoviricota</taxon>
        <taxon>Megaviricetes</taxon>
        <taxon>Pimascovirales</taxon>
        <taxon>Pimascovirales incertae sedis</taxon>
        <taxon>Ascoviridae</taxon>
        <taxon>Ascovirus</taxon>
        <taxon>Ascovirus hvav3a</taxon>
    </lineage>
</organism>
<feature type="transmembrane region" description="Helical" evidence="1">
    <location>
        <begin position="183"/>
        <end position="200"/>
    </location>
</feature>
<dbReference type="KEGG" id="vg:41900605"/>
<accession>A0A171PV97</accession>
<sequence length="201" mass="22332">MEPDYVTVVVQVPIITLVNSLNLKLKHNTIDQPSCPGDVFPEECSKTHTVYKAVPCSKGMCIKVRYSNIERIIKVTAVDLKRYANVSGFEGEFNAQFSIDSYNRTLPKPIVSLNLGADNKLMAVNVTGPTVVNLLIVFSLENIIQNASIKAIFKNDYFGWDKLEAAYNSKKIQGVEEVKSPPILQIGFLVGFVLLLLLILQ</sequence>
<dbReference type="GeneID" id="41900605"/>
<name>A0A171PV97_9VIRU</name>
<protein>
    <submittedName>
        <fullName evidence="2">Uncharacterized protein</fullName>
    </submittedName>
</protein>
<dbReference type="EMBL" id="KJ755191">
    <property type="protein sequence ID" value="AJP08969.1"/>
    <property type="molecule type" value="Genomic_DNA"/>
</dbReference>
<evidence type="ECO:0000313" key="2">
    <source>
        <dbReference type="EMBL" id="AJP08969.1"/>
    </source>
</evidence>
<evidence type="ECO:0000256" key="1">
    <source>
        <dbReference type="SAM" id="Phobius"/>
    </source>
</evidence>
<proteinExistence type="predicted"/>
<keyword evidence="1" id="KW-0472">Membrane</keyword>
<keyword evidence="1" id="KW-1133">Transmembrane helix</keyword>
<reference evidence="3" key="1">
    <citation type="submission" date="2014-04" db="EMBL/GenBank/DDBJ databases">
        <authorList>
            <person name="Wei Y."/>
            <person name="Huang G."/>
            <person name="Cheng X."/>
        </authorList>
    </citation>
    <scope>NUCLEOTIDE SEQUENCE [LARGE SCALE GENOMIC DNA]</scope>
</reference>
<keyword evidence="1" id="KW-0812">Transmembrane</keyword>